<reference evidence="1" key="2">
    <citation type="submission" date="2023-06" db="EMBL/GenBank/DDBJ databases">
        <authorList>
            <consortium name="Lawrence Berkeley National Laboratory"/>
            <person name="Haridas S."/>
            <person name="Hensen N."/>
            <person name="Bonometti L."/>
            <person name="Westerberg I."/>
            <person name="Brannstrom I.O."/>
            <person name="Guillou S."/>
            <person name="Cros-Aarteil S."/>
            <person name="Calhoun S."/>
            <person name="Kuo A."/>
            <person name="Mondo S."/>
            <person name="Pangilinan J."/>
            <person name="Riley R."/>
            <person name="Labutti K."/>
            <person name="Andreopoulos B."/>
            <person name="Lipzen A."/>
            <person name="Chen C."/>
            <person name="Yanf M."/>
            <person name="Daum C."/>
            <person name="Ng V."/>
            <person name="Clum A."/>
            <person name="Steindorff A."/>
            <person name="Ohm R."/>
            <person name="Martin F."/>
            <person name="Silar P."/>
            <person name="Natvig D."/>
            <person name="Lalanne C."/>
            <person name="Gautier V."/>
            <person name="Ament-Velasquez S.L."/>
            <person name="Kruys A."/>
            <person name="Hutchinson M.I."/>
            <person name="Powell A.J."/>
            <person name="Barry K."/>
            <person name="Miller A.N."/>
            <person name="Grigoriev I.V."/>
            <person name="Debuchy R."/>
            <person name="Gladieux P."/>
            <person name="Thoren M.H."/>
            <person name="Johannesson H."/>
        </authorList>
    </citation>
    <scope>NUCLEOTIDE SEQUENCE</scope>
    <source>
        <strain evidence="1">CBS 118394</strain>
    </source>
</reference>
<gene>
    <name evidence="1" type="ORF">B0H66DRAFT_603589</name>
</gene>
<evidence type="ECO:0000313" key="1">
    <source>
        <dbReference type="EMBL" id="KAK3319035.1"/>
    </source>
</evidence>
<sequence>MEVIQRVFNRVLDICRVIFDDKLRNMDLPPLTPEQRIHKAHWWGLGSFQAVEDHSWDPALTSGQQLNAELEAMARDRPPVQATMRYALMILHFERLTRADMTGCLVMFNAHNPQLEQRELIIRVYDPLFGNQDLEFLNHLYMPVQTTDDGRALVFKRIVATSWVHPASYMDPFGNYQTNHVNCICVRPDANHYFYVVDSQMCRLVQGCCPMPARPAIFLTGDSQEDPRHQRACLYADEGRHTITNTCDNQNRRLSTEVQANMVDRIEPYMRAPVGYAKLCVDIDGRFYVASPELWAYLPNTNALYVRRDLIADQSSIRGTAPIT</sequence>
<evidence type="ECO:0000313" key="2">
    <source>
        <dbReference type="Proteomes" id="UP001283341"/>
    </source>
</evidence>
<dbReference type="AlphaFoldDB" id="A0AAE0I623"/>
<name>A0AAE0I623_9PEZI</name>
<reference evidence="1" key="1">
    <citation type="journal article" date="2023" name="Mol. Phylogenet. Evol.">
        <title>Genome-scale phylogeny and comparative genomics of the fungal order Sordariales.</title>
        <authorList>
            <person name="Hensen N."/>
            <person name="Bonometti L."/>
            <person name="Westerberg I."/>
            <person name="Brannstrom I.O."/>
            <person name="Guillou S."/>
            <person name="Cros-Aarteil S."/>
            <person name="Calhoun S."/>
            <person name="Haridas S."/>
            <person name="Kuo A."/>
            <person name="Mondo S."/>
            <person name="Pangilinan J."/>
            <person name="Riley R."/>
            <person name="LaButti K."/>
            <person name="Andreopoulos B."/>
            <person name="Lipzen A."/>
            <person name="Chen C."/>
            <person name="Yan M."/>
            <person name="Daum C."/>
            <person name="Ng V."/>
            <person name="Clum A."/>
            <person name="Steindorff A."/>
            <person name="Ohm R.A."/>
            <person name="Martin F."/>
            <person name="Silar P."/>
            <person name="Natvig D.O."/>
            <person name="Lalanne C."/>
            <person name="Gautier V."/>
            <person name="Ament-Velasquez S.L."/>
            <person name="Kruys A."/>
            <person name="Hutchinson M.I."/>
            <person name="Powell A.J."/>
            <person name="Barry K."/>
            <person name="Miller A.N."/>
            <person name="Grigoriev I.V."/>
            <person name="Debuchy R."/>
            <person name="Gladieux P."/>
            <person name="Hiltunen Thoren M."/>
            <person name="Johannesson H."/>
        </authorList>
    </citation>
    <scope>NUCLEOTIDE SEQUENCE</scope>
    <source>
        <strain evidence="1">CBS 118394</strain>
    </source>
</reference>
<comment type="caution">
    <text evidence="1">The sequence shown here is derived from an EMBL/GenBank/DDBJ whole genome shotgun (WGS) entry which is preliminary data.</text>
</comment>
<organism evidence="1 2">
    <name type="scientific">Apodospora peruviana</name>
    <dbReference type="NCBI Taxonomy" id="516989"/>
    <lineage>
        <taxon>Eukaryota</taxon>
        <taxon>Fungi</taxon>
        <taxon>Dikarya</taxon>
        <taxon>Ascomycota</taxon>
        <taxon>Pezizomycotina</taxon>
        <taxon>Sordariomycetes</taxon>
        <taxon>Sordariomycetidae</taxon>
        <taxon>Sordariales</taxon>
        <taxon>Lasiosphaeriaceae</taxon>
        <taxon>Apodospora</taxon>
    </lineage>
</organism>
<proteinExistence type="predicted"/>
<keyword evidence="2" id="KW-1185">Reference proteome</keyword>
<protein>
    <submittedName>
        <fullName evidence="1">Uncharacterized protein</fullName>
    </submittedName>
</protein>
<dbReference type="Proteomes" id="UP001283341">
    <property type="component" value="Unassembled WGS sequence"/>
</dbReference>
<accession>A0AAE0I623</accession>
<dbReference type="EMBL" id="JAUEDM010000004">
    <property type="protein sequence ID" value="KAK3319035.1"/>
    <property type="molecule type" value="Genomic_DNA"/>
</dbReference>